<dbReference type="AlphaFoldDB" id="A0AAE1LS74"/>
<dbReference type="SMART" id="SM00369">
    <property type="entry name" value="LRR_TYP"/>
    <property type="match status" value="10"/>
</dbReference>
<comment type="caution">
    <text evidence="8">The sequence shown here is derived from an EMBL/GenBank/DDBJ whole genome shotgun (WGS) entry which is preliminary data.</text>
</comment>
<evidence type="ECO:0000313" key="8">
    <source>
        <dbReference type="EMBL" id="KAK3928432.1"/>
    </source>
</evidence>
<gene>
    <name evidence="8" type="ORF">KUF71_016679</name>
</gene>
<dbReference type="SUPFAM" id="SSF52058">
    <property type="entry name" value="L domain-like"/>
    <property type="match status" value="1"/>
</dbReference>
<feature type="transmembrane region" description="Helical" evidence="5">
    <location>
        <begin position="761"/>
        <end position="782"/>
    </location>
</feature>
<dbReference type="PANTHER" id="PTHR24373">
    <property type="entry name" value="SLIT RELATED LEUCINE-RICH REPEAT NEURONAL PROTEIN"/>
    <property type="match status" value="1"/>
</dbReference>
<keyword evidence="3" id="KW-0677">Repeat</keyword>
<proteinExistence type="predicted"/>
<dbReference type="Gene3D" id="3.80.10.10">
    <property type="entry name" value="Ribonuclease Inhibitor"/>
    <property type="match status" value="4"/>
</dbReference>
<reference evidence="8" key="1">
    <citation type="submission" date="2021-07" db="EMBL/GenBank/DDBJ databases">
        <authorList>
            <person name="Catto M.A."/>
            <person name="Jacobson A."/>
            <person name="Kennedy G."/>
            <person name="Labadie P."/>
            <person name="Hunt B.G."/>
            <person name="Srinivasan R."/>
        </authorList>
    </citation>
    <scope>NUCLEOTIDE SEQUENCE</scope>
    <source>
        <strain evidence="8">PL_HMW_Pooled</strain>
        <tissue evidence="8">Head</tissue>
    </source>
</reference>
<reference evidence="8" key="2">
    <citation type="journal article" date="2023" name="BMC Genomics">
        <title>Pest status, molecular evolution, and epigenetic factors derived from the genome assembly of Frankliniella fusca, a thysanopteran phytovirus vector.</title>
        <authorList>
            <person name="Catto M.A."/>
            <person name="Labadie P.E."/>
            <person name="Jacobson A.L."/>
            <person name="Kennedy G.G."/>
            <person name="Srinivasan R."/>
            <person name="Hunt B.G."/>
        </authorList>
    </citation>
    <scope>NUCLEOTIDE SEQUENCE</scope>
    <source>
        <strain evidence="8">PL_HMW_Pooled</strain>
    </source>
</reference>
<dbReference type="PROSITE" id="PS51450">
    <property type="entry name" value="LRR"/>
    <property type="match status" value="3"/>
</dbReference>
<dbReference type="SUPFAM" id="SSF52047">
    <property type="entry name" value="RNI-like"/>
    <property type="match status" value="1"/>
</dbReference>
<dbReference type="PRINTS" id="PR00019">
    <property type="entry name" value="LEURICHRPT"/>
</dbReference>
<evidence type="ECO:0000256" key="3">
    <source>
        <dbReference type="ARBA" id="ARBA00022737"/>
    </source>
</evidence>
<sequence>MGRVSAVLMGAAVALLSWTCVVATATSTTASASSSVTIASVASPRNETSSSPSLAASGSNSDANANLQQLRMAPVAPEQDKQEKKEQQQQQQGLLEQKLQRLQEQRRLCARCDCFALRSAPGSAAKDGNTTVRVSLDENLDDILDVTTAIPGLGAPTTTAASIKGRTTPPPARPDNQVLVINCTSRLLAEELPRWSWPARLSAGEVVAAETWAEFRGGDLSGVSRLPQLPFRLTRLSLADNRLRTVAPRAFANLKALRDLDLSHNVIADVPHDAFLGLASLERLNLSRNSLSSRPLSADLFKDLGRLNRVSLAHNKITGELNGDTLPWSGSVQELDLSYNGLTSVSAGAWRRLPNIKVLDMSHNKLGSLTPDAFLELRSLERLDLSRNALVALAPGSLAGLAGLHALQLAHNGLRAEGLPAATFAQLSALHTLDLSSNQVSLPEGAAALSALPAALRALDLSHNPLGRAEGGLEGRSEAGAALPAGLETLSLAHCGLQGLDVRAWGKLTALRSLQLAGNDISVLSGLAHLPLEQLNVSSNALTRFPTVALPALRSLDVSHNHLERAPTPLAPLLRAVWLDDNPMEELRVAASPALALLSARRMPQLRSLPRGALHLAASEAPANASAPCLTLLLSHNPALSEVHEDAFRNVTFCQLDLSHNALESLDSRATDWSAVPSLDLQGNPWKCNCRLQWLLEGPMRHIYSSSPTLLEDLRCARPAEVSGRRLVHWFNHTGRALCDGELMDLQSAGSVTFKMSPASLAVVICLGVVAVGLVLLGILAHRRYVARRRVRNRRF</sequence>
<dbReference type="InterPro" id="IPR032675">
    <property type="entry name" value="LRR_dom_sf"/>
</dbReference>
<dbReference type="InterPro" id="IPR003591">
    <property type="entry name" value="Leu-rich_rpt_typical-subtyp"/>
</dbReference>
<feature type="chain" id="PRO_5042245045" evidence="6">
    <location>
        <begin position="26"/>
        <end position="796"/>
    </location>
</feature>
<dbReference type="GO" id="GO:0071944">
    <property type="term" value="C:cell periphery"/>
    <property type="evidence" value="ECO:0007669"/>
    <property type="project" value="UniProtKB-ARBA"/>
</dbReference>
<feature type="domain" description="LRRCT" evidence="7">
    <location>
        <begin position="684"/>
        <end position="740"/>
    </location>
</feature>
<evidence type="ECO:0000256" key="4">
    <source>
        <dbReference type="SAM" id="MobiDB-lite"/>
    </source>
</evidence>
<dbReference type="InterPro" id="IPR001611">
    <property type="entry name" value="Leu-rich_rpt"/>
</dbReference>
<keyword evidence="5" id="KW-0472">Membrane</keyword>
<organism evidence="8 9">
    <name type="scientific">Frankliniella fusca</name>
    <dbReference type="NCBI Taxonomy" id="407009"/>
    <lineage>
        <taxon>Eukaryota</taxon>
        <taxon>Metazoa</taxon>
        <taxon>Ecdysozoa</taxon>
        <taxon>Arthropoda</taxon>
        <taxon>Hexapoda</taxon>
        <taxon>Insecta</taxon>
        <taxon>Pterygota</taxon>
        <taxon>Neoptera</taxon>
        <taxon>Paraneoptera</taxon>
        <taxon>Thysanoptera</taxon>
        <taxon>Terebrantia</taxon>
        <taxon>Thripoidea</taxon>
        <taxon>Thripidae</taxon>
        <taxon>Frankliniella</taxon>
    </lineage>
</organism>
<dbReference type="SMART" id="SM00082">
    <property type="entry name" value="LRRCT"/>
    <property type="match status" value="1"/>
</dbReference>
<keyword evidence="9" id="KW-1185">Reference proteome</keyword>
<keyword evidence="1" id="KW-0433">Leucine-rich repeat</keyword>
<protein>
    <submittedName>
        <fullName evidence="8">Insulin-like growth factor-binding protein complex acid labile subunit</fullName>
    </submittedName>
</protein>
<dbReference type="Pfam" id="PF13855">
    <property type="entry name" value="LRR_8"/>
    <property type="match status" value="3"/>
</dbReference>
<feature type="region of interest" description="Disordered" evidence="4">
    <location>
        <begin position="33"/>
        <end position="61"/>
    </location>
</feature>
<dbReference type="InterPro" id="IPR050328">
    <property type="entry name" value="Dev_Immune_Receptor"/>
</dbReference>
<keyword evidence="2 6" id="KW-0732">Signal</keyword>
<dbReference type="PANTHER" id="PTHR24373:SF275">
    <property type="entry name" value="TIR DOMAIN-CONTAINING PROTEIN"/>
    <property type="match status" value="1"/>
</dbReference>
<keyword evidence="5" id="KW-1133">Transmembrane helix</keyword>
<accession>A0AAE1LS74</accession>
<evidence type="ECO:0000259" key="7">
    <source>
        <dbReference type="SMART" id="SM00082"/>
    </source>
</evidence>
<evidence type="ECO:0000313" key="9">
    <source>
        <dbReference type="Proteomes" id="UP001219518"/>
    </source>
</evidence>
<evidence type="ECO:0000256" key="6">
    <source>
        <dbReference type="SAM" id="SignalP"/>
    </source>
</evidence>
<dbReference type="EMBL" id="JAHWGI010001331">
    <property type="protein sequence ID" value="KAK3928432.1"/>
    <property type="molecule type" value="Genomic_DNA"/>
</dbReference>
<dbReference type="FunFam" id="3.80.10.10:FF:001164">
    <property type="entry name" value="GH01279p"/>
    <property type="match status" value="1"/>
</dbReference>
<evidence type="ECO:0000256" key="2">
    <source>
        <dbReference type="ARBA" id="ARBA00022729"/>
    </source>
</evidence>
<evidence type="ECO:0000256" key="1">
    <source>
        <dbReference type="ARBA" id="ARBA00022614"/>
    </source>
</evidence>
<feature type="signal peptide" evidence="6">
    <location>
        <begin position="1"/>
        <end position="25"/>
    </location>
</feature>
<dbReference type="Proteomes" id="UP001219518">
    <property type="component" value="Unassembled WGS sequence"/>
</dbReference>
<name>A0AAE1LS74_9NEOP</name>
<dbReference type="InterPro" id="IPR000483">
    <property type="entry name" value="Cys-rich_flank_reg_C"/>
</dbReference>
<keyword evidence="5" id="KW-0812">Transmembrane</keyword>
<evidence type="ECO:0000256" key="5">
    <source>
        <dbReference type="SAM" id="Phobius"/>
    </source>
</evidence>